<name>Q2IRG3_RHOP2</name>
<dbReference type="InterPro" id="IPR036271">
    <property type="entry name" value="Tet_transcr_reg_TetR-rel_C_sf"/>
</dbReference>
<dbReference type="InterPro" id="IPR050109">
    <property type="entry name" value="HTH-type_TetR-like_transc_reg"/>
</dbReference>
<dbReference type="OrthoDB" id="9795011at2"/>
<dbReference type="SUPFAM" id="SSF46689">
    <property type="entry name" value="Homeodomain-like"/>
    <property type="match status" value="1"/>
</dbReference>
<dbReference type="EMBL" id="CP000250">
    <property type="protein sequence ID" value="ABD09197.1"/>
    <property type="molecule type" value="Genomic_DNA"/>
</dbReference>
<dbReference type="Pfam" id="PF00440">
    <property type="entry name" value="TetR_N"/>
    <property type="match status" value="1"/>
</dbReference>
<keyword evidence="2 4" id="KW-0238">DNA-binding</keyword>
<dbReference type="Proteomes" id="UP000008809">
    <property type="component" value="Chromosome"/>
</dbReference>
<dbReference type="PANTHER" id="PTHR30055:SF234">
    <property type="entry name" value="HTH-TYPE TRANSCRIPTIONAL REGULATOR BETI"/>
    <property type="match status" value="1"/>
</dbReference>
<dbReference type="InterPro" id="IPR049445">
    <property type="entry name" value="TetR_SbtR-like_C"/>
</dbReference>
<dbReference type="SUPFAM" id="SSF48498">
    <property type="entry name" value="Tetracyclin repressor-like, C-terminal domain"/>
    <property type="match status" value="1"/>
</dbReference>
<evidence type="ECO:0000313" key="6">
    <source>
        <dbReference type="EMBL" id="ABD09197.1"/>
    </source>
</evidence>
<dbReference type="InterPro" id="IPR009057">
    <property type="entry name" value="Homeodomain-like_sf"/>
</dbReference>
<evidence type="ECO:0000259" key="5">
    <source>
        <dbReference type="PROSITE" id="PS50977"/>
    </source>
</evidence>
<proteinExistence type="predicted"/>
<organism evidence="6 7">
    <name type="scientific">Rhodopseudomonas palustris (strain HaA2)</name>
    <dbReference type="NCBI Taxonomy" id="316058"/>
    <lineage>
        <taxon>Bacteria</taxon>
        <taxon>Pseudomonadati</taxon>
        <taxon>Pseudomonadota</taxon>
        <taxon>Alphaproteobacteria</taxon>
        <taxon>Hyphomicrobiales</taxon>
        <taxon>Nitrobacteraceae</taxon>
        <taxon>Rhodopseudomonas</taxon>
    </lineage>
</organism>
<dbReference type="RefSeq" id="WP_011443380.1">
    <property type="nucleotide sequence ID" value="NC_007778.1"/>
</dbReference>
<gene>
    <name evidence="6" type="ordered locus">RPB_4514</name>
</gene>
<dbReference type="AlphaFoldDB" id="Q2IRG3"/>
<evidence type="ECO:0000256" key="1">
    <source>
        <dbReference type="ARBA" id="ARBA00023015"/>
    </source>
</evidence>
<keyword evidence="3" id="KW-0804">Transcription</keyword>
<evidence type="ECO:0000256" key="4">
    <source>
        <dbReference type="PROSITE-ProRule" id="PRU00335"/>
    </source>
</evidence>
<dbReference type="PROSITE" id="PS50977">
    <property type="entry name" value="HTH_TETR_2"/>
    <property type="match status" value="1"/>
</dbReference>
<dbReference type="PRINTS" id="PR00455">
    <property type="entry name" value="HTHTETR"/>
</dbReference>
<dbReference type="GO" id="GO:0000976">
    <property type="term" value="F:transcription cis-regulatory region binding"/>
    <property type="evidence" value="ECO:0007669"/>
    <property type="project" value="TreeGrafter"/>
</dbReference>
<feature type="domain" description="HTH tetR-type" evidence="5">
    <location>
        <begin position="19"/>
        <end position="78"/>
    </location>
</feature>
<dbReference type="STRING" id="316058.RPB_4514"/>
<dbReference type="Gene3D" id="1.10.357.10">
    <property type="entry name" value="Tetracycline Repressor, domain 2"/>
    <property type="match status" value="1"/>
</dbReference>
<dbReference type="HOGENOM" id="CLU_069356_17_1_5"/>
<keyword evidence="1" id="KW-0805">Transcription regulation</keyword>
<evidence type="ECO:0000313" key="7">
    <source>
        <dbReference type="Proteomes" id="UP000008809"/>
    </source>
</evidence>
<dbReference type="GO" id="GO:0003700">
    <property type="term" value="F:DNA-binding transcription factor activity"/>
    <property type="evidence" value="ECO:0007669"/>
    <property type="project" value="TreeGrafter"/>
</dbReference>
<sequence>MSEKPPPKGTPRRVRADAQRNLKTLLDAALTVFATSGVEAPVREIAEKAGVGIGTLYRHFPQRSDLIVAVFRNGVDACAGAAAELAASHAPFEALSLWMQRYVDFVATKRGLAAALYSGDPAYDSLPAYFEQKLRPALQALLDAAGAAGEIRRDIEPFDLLKAVAQLCTSAPGGDPAHTRRMVGLLIDGLRYRAGSAAEPGR</sequence>
<dbReference type="PANTHER" id="PTHR30055">
    <property type="entry name" value="HTH-TYPE TRANSCRIPTIONAL REGULATOR RUTR"/>
    <property type="match status" value="1"/>
</dbReference>
<dbReference type="InterPro" id="IPR001647">
    <property type="entry name" value="HTH_TetR"/>
</dbReference>
<protein>
    <submittedName>
        <fullName evidence="6">Transcriptional regulator, TetR family</fullName>
    </submittedName>
</protein>
<dbReference type="Pfam" id="PF21597">
    <property type="entry name" value="TetR_C_43"/>
    <property type="match status" value="1"/>
</dbReference>
<dbReference type="eggNOG" id="COG1309">
    <property type="taxonomic scope" value="Bacteria"/>
</dbReference>
<evidence type="ECO:0000256" key="2">
    <source>
        <dbReference type="ARBA" id="ARBA00023125"/>
    </source>
</evidence>
<reference evidence="6 7" key="1">
    <citation type="submission" date="2006-01" db="EMBL/GenBank/DDBJ databases">
        <title>Complete sequence of Rhodopseudomonas palustris HaA2.</title>
        <authorList>
            <consortium name="US DOE Joint Genome Institute"/>
            <person name="Copeland A."/>
            <person name="Lucas S."/>
            <person name="Lapidus A."/>
            <person name="Barry K."/>
            <person name="Detter J.C."/>
            <person name="Glavina T."/>
            <person name="Hammon N."/>
            <person name="Israni S."/>
            <person name="Pitluck S."/>
            <person name="Chain P."/>
            <person name="Malfatti S."/>
            <person name="Shin M."/>
            <person name="Vergez L."/>
            <person name="Schmutz J."/>
            <person name="Larimer F."/>
            <person name="Land M."/>
            <person name="Hauser L."/>
            <person name="Pelletier D.A."/>
            <person name="Kyrpides N."/>
            <person name="Anderson I."/>
            <person name="Oda Y."/>
            <person name="Harwood C.S."/>
            <person name="Richardson P."/>
        </authorList>
    </citation>
    <scope>NUCLEOTIDE SEQUENCE [LARGE SCALE GENOMIC DNA]</scope>
    <source>
        <strain evidence="6 7">HaA2</strain>
    </source>
</reference>
<feature type="DNA-binding region" description="H-T-H motif" evidence="4">
    <location>
        <begin position="41"/>
        <end position="60"/>
    </location>
</feature>
<dbReference type="KEGG" id="rpb:RPB_4514"/>
<evidence type="ECO:0000256" key="3">
    <source>
        <dbReference type="ARBA" id="ARBA00023163"/>
    </source>
</evidence>
<accession>Q2IRG3</accession>
<keyword evidence="7" id="KW-1185">Reference proteome</keyword>